<dbReference type="Proteomes" id="UP001212841">
    <property type="component" value="Unassembled WGS sequence"/>
</dbReference>
<evidence type="ECO:0000256" key="1">
    <source>
        <dbReference type="ARBA" id="ARBA00004123"/>
    </source>
</evidence>
<feature type="region of interest" description="Disordered" evidence="6">
    <location>
        <begin position="143"/>
        <end position="162"/>
    </location>
</feature>
<evidence type="ECO:0008006" key="9">
    <source>
        <dbReference type="Google" id="ProtNLM"/>
    </source>
</evidence>
<keyword evidence="3" id="KW-0863">Zinc-finger</keyword>
<dbReference type="PANTHER" id="PTHR46481:SF10">
    <property type="entry name" value="ZINC FINGER BED DOMAIN-CONTAINING PROTEIN 39"/>
    <property type="match status" value="1"/>
</dbReference>
<name>A0AAD5SM37_9FUNG</name>
<proteinExistence type="predicted"/>
<keyword evidence="5" id="KW-0539">Nucleus</keyword>
<evidence type="ECO:0000313" key="7">
    <source>
        <dbReference type="EMBL" id="KAJ3057562.1"/>
    </source>
</evidence>
<evidence type="ECO:0000256" key="3">
    <source>
        <dbReference type="ARBA" id="ARBA00022771"/>
    </source>
</evidence>
<keyword evidence="2" id="KW-0479">Metal-binding</keyword>
<comment type="caution">
    <text evidence="7">The sequence shown here is derived from an EMBL/GenBank/DDBJ whole genome shotgun (WGS) entry which is preliminary data.</text>
</comment>
<accession>A0AAD5SM37</accession>
<keyword evidence="8" id="KW-1185">Reference proteome</keyword>
<dbReference type="AlphaFoldDB" id="A0AAD5SM37"/>
<gene>
    <name evidence="7" type="ORF">HK097_000028</name>
</gene>
<evidence type="ECO:0000256" key="6">
    <source>
        <dbReference type="SAM" id="MobiDB-lite"/>
    </source>
</evidence>
<dbReference type="GO" id="GO:0005634">
    <property type="term" value="C:nucleus"/>
    <property type="evidence" value="ECO:0007669"/>
    <property type="project" value="UniProtKB-SubCell"/>
</dbReference>
<evidence type="ECO:0000313" key="8">
    <source>
        <dbReference type="Proteomes" id="UP001212841"/>
    </source>
</evidence>
<comment type="subcellular location">
    <subcellularLocation>
        <location evidence="1">Nucleus</location>
    </subcellularLocation>
</comment>
<evidence type="ECO:0000256" key="5">
    <source>
        <dbReference type="ARBA" id="ARBA00023242"/>
    </source>
</evidence>
<sequence>MDTMFHITQAPQEATTLITPKRARGGGRPPNPWWVWFMKSDEKINSSHYKATCKACINAGVPEAKCSITGIGDSMKNHLLKCPNTPDQEKERVQTLAEQISAEQAAQQQAQHAHAAGTITIPNVISTPLQGVNIFSIPSSVDGKRKSFGSSKPYNKRGRYDDMTKNESDAFEKQLLRATVSANLPLTWVEDPEVRKAMDLIRPGIHMPTKRALENRVLKWVDDEIKNRGDTYLRSTRHFNVTMGWWDDGNGRRWAATNVVTAERHLVPAVDVSQWNADAKGDDVVVSKLRTVMDRLDNFESSICVAVVTDSTAAFRKGRRELVKERPTVLGLDSGPGQLALLGAQMVKDNEWMKRAMVDVVEVLEFVNDHTFSCNRVWLKQDEVNGHRLLLKTPNASDWTSFWYSTTKLLESGKAIRETFVEQRAPISESFASIGKAEQAEKLLTLVDSDDFWHRTLEFNRLFGPIERSYKALRKANSRLDAHLLTLAQLHRTYQADPDVHVAASVTRAIETKWERMEQSLFVLAYFLHPAKHLRNLNLAEPIVQSHIIAQQASKYYERLFQTKSEGLLGEIAKYYHKRSPFEPTFFEDRQLTGDPSLFWELFKNAAPALSALATRLFAICLDSDGVAQVMEELNWVHDLRTLHPDKLSAFVRAKLQNGADHALDPMELPRLAPLTVNLASTGMLPPGATMDDIAQGWELGADYDDTRVARPLKTERDTEDFLNNWLGQLDQEVNLTDAEDSGVWGDEESRCPMGRLFVFPLTGEFDLII</sequence>
<protein>
    <recommendedName>
        <fullName evidence="9">BED-type domain-containing protein</fullName>
    </recommendedName>
</protein>
<organism evidence="7 8">
    <name type="scientific">Rhizophlyctis rosea</name>
    <dbReference type="NCBI Taxonomy" id="64517"/>
    <lineage>
        <taxon>Eukaryota</taxon>
        <taxon>Fungi</taxon>
        <taxon>Fungi incertae sedis</taxon>
        <taxon>Chytridiomycota</taxon>
        <taxon>Chytridiomycota incertae sedis</taxon>
        <taxon>Chytridiomycetes</taxon>
        <taxon>Rhizophlyctidales</taxon>
        <taxon>Rhizophlyctidaceae</taxon>
        <taxon>Rhizophlyctis</taxon>
    </lineage>
</organism>
<dbReference type="SUPFAM" id="SSF53098">
    <property type="entry name" value="Ribonuclease H-like"/>
    <property type="match status" value="1"/>
</dbReference>
<dbReference type="InterPro" id="IPR012337">
    <property type="entry name" value="RNaseH-like_sf"/>
</dbReference>
<dbReference type="GO" id="GO:0008270">
    <property type="term" value="F:zinc ion binding"/>
    <property type="evidence" value="ECO:0007669"/>
    <property type="project" value="UniProtKB-KW"/>
</dbReference>
<evidence type="ECO:0000256" key="4">
    <source>
        <dbReference type="ARBA" id="ARBA00022833"/>
    </source>
</evidence>
<dbReference type="InterPro" id="IPR052035">
    <property type="entry name" value="ZnF_BED_domain_contain"/>
</dbReference>
<evidence type="ECO:0000256" key="2">
    <source>
        <dbReference type="ARBA" id="ARBA00022723"/>
    </source>
</evidence>
<reference evidence="7" key="1">
    <citation type="submission" date="2020-05" db="EMBL/GenBank/DDBJ databases">
        <title>Phylogenomic resolution of chytrid fungi.</title>
        <authorList>
            <person name="Stajich J.E."/>
            <person name="Amses K."/>
            <person name="Simmons R."/>
            <person name="Seto K."/>
            <person name="Myers J."/>
            <person name="Bonds A."/>
            <person name="Quandt C.A."/>
            <person name="Barry K."/>
            <person name="Liu P."/>
            <person name="Grigoriev I."/>
            <person name="Longcore J.E."/>
            <person name="James T.Y."/>
        </authorList>
    </citation>
    <scope>NUCLEOTIDE SEQUENCE</scope>
    <source>
        <strain evidence="7">JEL0318</strain>
    </source>
</reference>
<dbReference type="PANTHER" id="PTHR46481">
    <property type="entry name" value="ZINC FINGER BED DOMAIN-CONTAINING PROTEIN 4"/>
    <property type="match status" value="1"/>
</dbReference>
<dbReference type="EMBL" id="JADGJD010000001">
    <property type="protein sequence ID" value="KAJ3057562.1"/>
    <property type="molecule type" value="Genomic_DNA"/>
</dbReference>
<keyword evidence="4" id="KW-0862">Zinc</keyword>